<dbReference type="GO" id="GO:0004177">
    <property type="term" value="F:aminopeptidase activity"/>
    <property type="evidence" value="ECO:0007669"/>
    <property type="project" value="UniProtKB-KW"/>
</dbReference>
<evidence type="ECO:0000256" key="6">
    <source>
        <dbReference type="ARBA" id="ARBA00022438"/>
    </source>
</evidence>
<dbReference type="EC" id="3.4.11.2" evidence="4"/>
<dbReference type="EMBL" id="BAABLV010000008">
    <property type="protein sequence ID" value="GAA4891565.1"/>
    <property type="molecule type" value="Genomic_DNA"/>
</dbReference>
<evidence type="ECO:0000313" key="18">
    <source>
        <dbReference type="Proteomes" id="UP001501521"/>
    </source>
</evidence>
<dbReference type="InterPro" id="IPR042097">
    <property type="entry name" value="Aminopeptidase_N-like_N_sf"/>
</dbReference>
<dbReference type="Gene3D" id="1.10.390.10">
    <property type="entry name" value="Neutral Protease Domain 2"/>
    <property type="match status" value="1"/>
</dbReference>
<feature type="domain" description="Peptidase M1 membrane alanine aminopeptidase" evidence="14">
    <location>
        <begin position="232"/>
        <end position="442"/>
    </location>
</feature>
<evidence type="ECO:0000256" key="9">
    <source>
        <dbReference type="ARBA" id="ARBA00022801"/>
    </source>
</evidence>
<dbReference type="InterPro" id="IPR001930">
    <property type="entry name" value="Peptidase_M1"/>
</dbReference>
<dbReference type="Pfam" id="PF17900">
    <property type="entry name" value="Peptidase_M1_N"/>
    <property type="match status" value="1"/>
</dbReference>
<dbReference type="PANTHER" id="PTHR11533">
    <property type="entry name" value="PROTEASE M1 ZINC METALLOPROTEASE"/>
    <property type="match status" value="1"/>
</dbReference>
<comment type="catalytic activity">
    <reaction evidence="1">
        <text>Release of an N-terminal amino acid, Xaa-|-Yaa- from a peptide, amide or arylamide. Xaa is preferably Ala, but may be most amino acids including Pro (slow action). When a terminal hydrophobic residue is followed by a prolyl residue, the two may be released as an intact Xaa-Pro dipeptide.</text>
        <dbReference type="EC" id="3.4.11.2"/>
    </reaction>
</comment>
<evidence type="ECO:0000256" key="10">
    <source>
        <dbReference type="ARBA" id="ARBA00022833"/>
    </source>
</evidence>
<dbReference type="Pfam" id="PF11838">
    <property type="entry name" value="ERAP1_C"/>
    <property type="match status" value="1"/>
</dbReference>
<keyword evidence="8" id="KW-0479">Metal-binding</keyword>
<comment type="similarity">
    <text evidence="3">Belongs to the peptidase M1 family.</text>
</comment>
<evidence type="ECO:0000259" key="14">
    <source>
        <dbReference type="Pfam" id="PF01433"/>
    </source>
</evidence>
<keyword evidence="7" id="KW-0645">Protease</keyword>
<dbReference type="RefSeq" id="WP_345578654.1">
    <property type="nucleotide sequence ID" value="NZ_BAABLV010000008.1"/>
</dbReference>
<organism evidence="17 18">
    <name type="scientific">Tessaracoccus lubricantis</name>
    <dbReference type="NCBI Taxonomy" id="545543"/>
    <lineage>
        <taxon>Bacteria</taxon>
        <taxon>Bacillati</taxon>
        <taxon>Actinomycetota</taxon>
        <taxon>Actinomycetes</taxon>
        <taxon>Propionibacteriales</taxon>
        <taxon>Propionibacteriaceae</taxon>
        <taxon>Tessaracoccus</taxon>
    </lineage>
</organism>
<evidence type="ECO:0000256" key="8">
    <source>
        <dbReference type="ARBA" id="ARBA00022723"/>
    </source>
</evidence>
<comment type="cofactor">
    <cofactor evidence="2">
        <name>Zn(2+)</name>
        <dbReference type="ChEBI" id="CHEBI:29105"/>
    </cofactor>
</comment>
<name>A0ABP9F3Y1_9ACTN</name>
<evidence type="ECO:0000256" key="4">
    <source>
        <dbReference type="ARBA" id="ARBA00012564"/>
    </source>
</evidence>
<dbReference type="Proteomes" id="UP001501521">
    <property type="component" value="Unassembled WGS sequence"/>
</dbReference>
<keyword evidence="10" id="KW-0862">Zinc</keyword>
<evidence type="ECO:0000256" key="7">
    <source>
        <dbReference type="ARBA" id="ARBA00022670"/>
    </source>
</evidence>
<dbReference type="InterPro" id="IPR027268">
    <property type="entry name" value="Peptidase_M4/M1_CTD_sf"/>
</dbReference>
<evidence type="ECO:0000256" key="12">
    <source>
        <dbReference type="ARBA" id="ARBA00029811"/>
    </source>
</evidence>
<dbReference type="PANTHER" id="PTHR11533:SF174">
    <property type="entry name" value="PUROMYCIN-SENSITIVE AMINOPEPTIDASE-RELATED"/>
    <property type="match status" value="1"/>
</dbReference>
<dbReference type="PRINTS" id="PR00756">
    <property type="entry name" value="ALADIPTASE"/>
</dbReference>
<keyword evidence="11" id="KW-0482">Metalloprotease</keyword>
<dbReference type="CDD" id="cd09602">
    <property type="entry name" value="M1_APN"/>
    <property type="match status" value="1"/>
</dbReference>
<evidence type="ECO:0000256" key="5">
    <source>
        <dbReference type="ARBA" id="ARBA00015611"/>
    </source>
</evidence>
<dbReference type="InterPro" id="IPR045357">
    <property type="entry name" value="Aminopeptidase_N-like_N"/>
</dbReference>
<evidence type="ECO:0000256" key="13">
    <source>
        <dbReference type="ARBA" id="ARBA00031533"/>
    </source>
</evidence>
<evidence type="ECO:0000259" key="15">
    <source>
        <dbReference type="Pfam" id="PF11838"/>
    </source>
</evidence>
<dbReference type="NCBIfam" id="TIGR02412">
    <property type="entry name" value="pepN_strep_liv"/>
    <property type="match status" value="1"/>
</dbReference>
<evidence type="ECO:0000256" key="11">
    <source>
        <dbReference type="ARBA" id="ARBA00023049"/>
    </source>
</evidence>
<evidence type="ECO:0000256" key="1">
    <source>
        <dbReference type="ARBA" id="ARBA00000098"/>
    </source>
</evidence>
<evidence type="ECO:0000256" key="3">
    <source>
        <dbReference type="ARBA" id="ARBA00010136"/>
    </source>
</evidence>
<feature type="domain" description="Aminopeptidase N-like N-terminal" evidence="16">
    <location>
        <begin position="102"/>
        <end position="191"/>
    </location>
</feature>
<sequence>MSTANLTQLETAHRAAIVEVHSYRVEVDVRDAVVAEQAEFPVTATLELTLSEPDTWLDFIGSVDRVLVDGAERPVDHDGARLRLTGLPVAKRTGVTVEGRARYSRTGEGLHRFVDPVDGETYLYTQYEPADARRVFPALEQPDLRAPFTFVVTGPEEWWFGSNQPERTRTRVADGVVRVEFEPTLTLSTYITCLCAGPYHRVAEHRAGLELGLLCRRSLAQYLDADELFRVTEAGLEWFTANFGPYPWGTKYDQIFVPEYNLGAMENPGLVTFTEQYLFRSMPTPAQLQARANTVLHEMSHMWFGDLVTPRWWGDLWLKESFAEFMGSHVSVESAGFEEGWVNFATQRKVGAYLADSMPTTHPVVADIPDLEAAKTNFDRITYSKGASALTQLVHFVGLPAFLAGARRYFAAHEFSSATLADFMDALAAETDRDLSTWIRAWLQSSGHDTLTATVLAEPDDGSIRELVVHRDFLGAGDTGADRPHATTVGLYRLVGQRLELDSRHDVVLTAGETRVAAAVGRPLPDVVLLNDLDHTFARVALDETSRGFLLGHVADVAPLPRAVAWTALWHDVRGGDLAPGRFVEAVLTAGEPQTGVLASLVDRALVCVSRYSTDAALAQRWREGARLAAEAAEGGSAQQLLWTRAYLRAAAMAPEDVRWVLDGGLAGLELSPDLTWLVWQSLSAQGAAGDADLDRALAADDTAAGRTARLRAWASRPEAAVKEEAWRRAHTVDGETNDAVDALLAGFNAPGQRELREPYAERYFARLEQVWREHPIEIALRLVRGGFPEGGHAAGHDWLAAHPDAPATLVRLVREEIHEDEVAARVRD</sequence>
<dbReference type="SUPFAM" id="SSF55486">
    <property type="entry name" value="Metalloproteases ('zincins'), catalytic domain"/>
    <property type="match status" value="1"/>
</dbReference>
<dbReference type="SUPFAM" id="SSF63737">
    <property type="entry name" value="Leukotriene A4 hydrolase N-terminal domain"/>
    <property type="match status" value="1"/>
</dbReference>
<keyword evidence="18" id="KW-1185">Reference proteome</keyword>
<proteinExistence type="inferred from homology"/>
<comment type="caution">
    <text evidence="17">The sequence shown here is derived from an EMBL/GenBank/DDBJ whole genome shotgun (WGS) entry which is preliminary data.</text>
</comment>
<evidence type="ECO:0000256" key="2">
    <source>
        <dbReference type="ARBA" id="ARBA00001947"/>
    </source>
</evidence>
<dbReference type="InterPro" id="IPR014782">
    <property type="entry name" value="Peptidase_M1_dom"/>
</dbReference>
<dbReference type="InterPro" id="IPR012778">
    <property type="entry name" value="Pept_M1_aminopeptidase"/>
</dbReference>
<dbReference type="Gene3D" id="2.60.40.1730">
    <property type="entry name" value="tricorn interacting facor f3 domain"/>
    <property type="match status" value="1"/>
</dbReference>
<protein>
    <recommendedName>
        <fullName evidence="5">Aminopeptidase N</fullName>
        <ecNumber evidence="4">3.4.11.2</ecNumber>
    </recommendedName>
    <alternativeName>
        <fullName evidence="12">Alanine aminopeptidase</fullName>
    </alternativeName>
    <alternativeName>
        <fullName evidence="13">Lysyl aminopeptidase</fullName>
    </alternativeName>
</protein>
<keyword evidence="9" id="KW-0378">Hydrolase</keyword>
<dbReference type="InterPro" id="IPR024571">
    <property type="entry name" value="ERAP1-like_C_dom"/>
</dbReference>
<reference evidence="18" key="1">
    <citation type="journal article" date="2019" name="Int. J. Syst. Evol. Microbiol.">
        <title>The Global Catalogue of Microorganisms (GCM) 10K type strain sequencing project: providing services to taxonomists for standard genome sequencing and annotation.</title>
        <authorList>
            <consortium name="The Broad Institute Genomics Platform"/>
            <consortium name="The Broad Institute Genome Sequencing Center for Infectious Disease"/>
            <person name="Wu L."/>
            <person name="Ma J."/>
        </authorList>
    </citation>
    <scope>NUCLEOTIDE SEQUENCE [LARGE SCALE GENOMIC DNA]</scope>
    <source>
        <strain evidence="18">JCM 19125</strain>
    </source>
</reference>
<evidence type="ECO:0000259" key="16">
    <source>
        <dbReference type="Pfam" id="PF17900"/>
    </source>
</evidence>
<feature type="domain" description="ERAP1-like C-terminal" evidence="15">
    <location>
        <begin position="528"/>
        <end position="815"/>
    </location>
</feature>
<dbReference type="Pfam" id="PF01433">
    <property type="entry name" value="Peptidase_M1"/>
    <property type="match status" value="1"/>
</dbReference>
<keyword evidence="6 17" id="KW-0031">Aminopeptidase</keyword>
<dbReference type="InterPro" id="IPR050344">
    <property type="entry name" value="Peptidase_M1_aminopeptidases"/>
</dbReference>
<accession>A0ABP9F3Y1</accession>
<evidence type="ECO:0000313" key="17">
    <source>
        <dbReference type="EMBL" id="GAA4891565.1"/>
    </source>
</evidence>
<gene>
    <name evidence="17" type="primary">pepN_1</name>
    <name evidence="17" type="ORF">GCM10025789_05600</name>
</gene>